<dbReference type="InterPro" id="IPR058560">
    <property type="entry name" value="DNA_primase_C"/>
</dbReference>
<dbReference type="InterPro" id="IPR016558">
    <property type="entry name" value="DNA_primase_lsu_euk"/>
</dbReference>
<dbReference type="GO" id="GO:0046872">
    <property type="term" value="F:metal ion binding"/>
    <property type="evidence" value="ECO:0007669"/>
    <property type="project" value="UniProtKB-UniRule"/>
</dbReference>
<keyword evidence="13" id="KW-1185">Reference proteome</keyword>
<evidence type="ECO:0000256" key="8">
    <source>
        <dbReference type="ARBA" id="ARBA00023125"/>
    </source>
</evidence>
<evidence type="ECO:0000256" key="1">
    <source>
        <dbReference type="ARBA" id="ARBA00010564"/>
    </source>
</evidence>
<dbReference type="OrthoDB" id="421393at2759"/>
<evidence type="ECO:0000256" key="6">
    <source>
        <dbReference type="ARBA" id="ARBA00023004"/>
    </source>
</evidence>
<dbReference type="Pfam" id="PF26466">
    <property type="entry name" value="DNA_primase_lrg_N"/>
    <property type="match status" value="1"/>
</dbReference>
<feature type="binding site" evidence="10">
    <location>
        <position position="393"/>
    </location>
    <ligand>
        <name>[4Fe-4S] cluster</name>
        <dbReference type="ChEBI" id="CHEBI:49883"/>
    </ligand>
</feature>
<evidence type="ECO:0000256" key="2">
    <source>
        <dbReference type="ARBA" id="ARBA00022485"/>
    </source>
</evidence>
<comment type="function">
    <text evidence="9">DNA primase is the polymerase that synthesizes small RNA primers for the Okazaki fragments made during discontinuous DNA replication.</text>
</comment>
<keyword evidence="2 9" id="KW-0004">4Fe-4S</keyword>
<comment type="cofactor">
    <cofactor evidence="9">
        <name>[4Fe-4S] cluster</name>
        <dbReference type="ChEBI" id="CHEBI:49883"/>
    </cofactor>
    <text evidence="9">Binds 1 [4Fe-4S] cluster.</text>
</comment>
<dbReference type="InParanoid" id="A0A165GEI5"/>
<evidence type="ECO:0000313" key="12">
    <source>
        <dbReference type="EMBL" id="KZV90401.1"/>
    </source>
</evidence>
<feature type="binding site" evidence="10">
    <location>
        <position position="376"/>
    </location>
    <ligand>
        <name>[4Fe-4S] cluster</name>
        <dbReference type="ChEBI" id="CHEBI:49883"/>
    </ligand>
</feature>
<protein>
    <recommendedName>
        <fullName evidence="9">DNA primase large subunit</fullName>
    </recommendedName>
</protein>
<dbReference type="GO" id="GO:0003677">
    <property type="term" value="F:DNA binding"/>
    <property type="evidence" value="ECO:0007669"/>
    <property type="project" value="UniProtKB-UniRule"/>
</dbReference>
<dbReference type="GO" id="GO:0005658">
    <property type="term" value="C:alpha DNA polymerase:primase complex"/>
    <property type="evidence" value="ECO:0007669"/>
    <property type="project" value="TreeGrafter"/>
</dbReference>
<dbReference type="Proteomes" id="UP000077266">
    <property type="component" value="Unassembled WGS sequence"/>
</dbReference>
<evidence type="ECO:0000256" key="7">
    <source>
        <dbReference type="ARBA" id="ARBA00023014"/>
    </source>
</evidence>
<reference evidence="12 13" key="1">
    <citation type="journal article" date="2016" name="Mol. Biol. Evol.">
        <title>Comparative Genomics of Early-Diverging Mushroom-Forming Fungi Provides Insights into the Origins of Lignocellulose Decay Capabilities.</title>
        <authorList>
            <person name="Nagy L.G."/>
            <person name="Riley R."/>
            <person name="Tritt A."/>
            <person name="Adam C."/>
            <person name="Daum C."/>
            <person name="Floudas D."/>
            <person name="Sun H."/>
            <person name="Yadav J.S."/>
            <person name="Pangilinan J."/>
            <person name="Larsson K.H."/>
            <person name="Matsuura K."/>
            <person name="Barry K."/>
            <person name="Labutti K."/>
            <person name="Kuo R."/>
            <person name="Ohm R.A."/>
            <person name="Bhattacharya S.S."/>
            <person name="Shirouzu T."/>
            <person name="Yoshinaga Y."/>
            <person name="Martin F.M."/>
            <person name="Grigoriev I.V."/>
            <person name="Hibbett D.S."/>
        </authorList>
    </citation>
    <scope>NUCLEOTIDE SEQUENCE [LARGE SCALE GENOMIC DNA]</scope>
    <source>
        <strain evidence="12 13">HHB12029</strain>
    </source>
</reference>
<dbReference type="InterPro" id="IPR007238">
    <property type="entry name" value="DNA_primase_lsu_euk/arc"/>
</dbReference>
<name>A0A165GEI5_EXIGL</name>
<dbReference type="GO" id="GO:0006269">
    <property type="term" value="P:DNA replication, synthesis of primer"/>
    <property type="evidence" value="ECO:0007669"/>
    <property type="project" value="UniProtKB-KW"/>
</dbReference>
<evidence type="ECO:0000256" key="5">
    <source>
        <dbReference type="ARBA" id="ARBA00022723"/>
    </source>
</evidence>
<dbReference type="PANTHER" id="PTHR10537:SF3">
    <property type="entry name" value="DNA PRIMASE LARGE SUBUNIT"/>
    <property type="match status" value="1"/>
</dbReference>
<dbReference type="FunCoup" id="A0A165GEI5">
    <property type="interactions" value="458"/>
</dbReference>
<dbReference type="AlphaFoldDB" id="A0A165GEI5"/>
<dbReference type="STRING" id="1314781.A0A165GEI5"/>
<proteinExistence type="inferred from homology"/>
<evidence type="ECO:0000256" key="10">
    <source>
        <dbReference type="PIRSR" id="PIRSR009449-1"/>
    </source>
</evidence>
<feature type="binding site" evidence="10">
    <location>
        <position position="437"/>
    </location>
    <ligand>
        <name>[4Fe-4S] cluster</name>
        <dbReference type="ChEBI" id="CHEBI:49883"/>
    </ligand>
</feature>
<evidence type="ECO:0000256" key="4">
    <source>
        <dbReference type="ARBA" id="ARBA00022705"/>
    </source>
</evidence>
<dbReference type="PIRSF" id="PIRSF009449">
    <property type="entry name" value="DNA_primase_large_subunit"/>
    <property type="match status" value="1"/>
</dbReference>
<gene>
    <name evidence="12" type="ORF">EXIGLDRAFT_649260</name>
</gene>
<dbReference type="GO" id="GO:0051539">
    <property type="term" value="F:4 iron, 4 sulfur cluster binding"/>
    <property type="evidence" value="ECO:0007669"/>
    <property type="project" value="UniProtKB-UniRule"/>
</dbReference>
<feature type="domain" description="DNA primase large subunit C-terminal" evidence="11">
    <location>
        <begin position="287"/>
        <end position="465"/>
    </location>
</feature>
<dbReference type="GO" id="GO:0006270">
    <property type="term" value="P:DNA replication initiation"/>
    <property type="evidence" value="ECO:0007669"/>
    <property type="project" value="TreeGrafter"/>
</dbReference>
<keyword evidence="4 9" id="KW-0235">DNA replication</keyword>
<sequence length="492" mass="55989">MISREKRAAASAAASPYAHLTYQHRLNFYDEPPRYNITLDEFESCAIDRLRILSEIESCLARNRSPEDMKTVIDAQCRKFLPLDANTASKLVDVDAQRKRDHLGHFVLRLAFCRSEELRRRFVKSETMLFRIRYELADQNEVNQFLESKKFAWEKASNGELQSLKSELIAVHPRLPWPENGSPPAYYKVNWTSVPDLVAQRKVLLRLGKAYVPATEQESIVLQEFQERIESNLDRTAKALPRLDEDDRILPILGHLADGLLAGIPMDSSFAVTEGDGVTITADMIEDLSRKHFPLCMRNLHDNLRKDKHLKHAGRLQYTLFLKGFGLTLDEAIVFWRKSYRGGKVKDDDFNKEYKYNIRHSYGQEGKRADYPPMNCARIITSQQPSAQESHGCPFKHFSIENLDTALLTKYGSCGMNSSALPEINKYVKDGHYHVACTRVYEITHNIRKGEGLGGGESVTHPNLYARRSMDAAKVLIKAETAPVDPSAMVEG</sequence>
<dbReference type="Pfam" id="PF04104">
    <property type="entry name" value="DNA_primase_lrg"/>
    <property type="match status" value="1"/>
</dbReference>
<evidence type="ECO:0000259" key="11">
    <source>
        <dbReference type="Pfam" id="PF04104"/>
    </source>
</evidence>
<feature type="binding site" evidence="10">
    <location>
        <position position="296"/>
    </location>
    <ligand>
        <name>[4Fe-4S] cluster</name>
        <dbReference type="ChEBI" id="CHEBI:49883"/>
    </ligand>
</feature>
<evidence type="ECO:0000256" key="9">
    <source>
        <dbReference type="PIRNR" id="PIRNR009449"/>
    </source>
</evidence>
<dbReference type="CDD" id="cd07322">
    <property type="entry name" value="PriL_PriS_Eukaryotic"/>
    <property type="match status" value="1"/>
</dbReference>
<keyword evidence="3 9" id="KW-0639">Primosome</keyword>
<accession>A0A165GEI5</accession>
<evidence type="ECO:0000256" key="3">
    <source>
        <dbReference type="ARBA" id="ARBA00022515"/>
    </source>
</evidence>
<organism evidence="12 13">
    <name type="scientific">Exidia glandulosa HHB12029</name>
    <dbReference type="NCBI Taxonomy" id="1314781"/>
    <lineage>
        <taxon>Eukaryota</taxon>
        <taxon>Fungi</taxon>
        <taxon>Dikarya</taxon>
        <taxon>Basidiomycota</taxon>
        <taxon>Agaricomycotina</taxon>
        <taxon>Agaricomycetes</taxon>
        <taxon>Auriculariales</taxon>
        <taxon>Exidiaceae</taxon>
        <taxon>Exidia</taxon>
    </lineage>
</organism>
<evidence type="ECO:0000313" key="13">
    <source>
        <dbReference type="Proteomes" id="UP000077266"/>
    </source>
</evidence>
<dbReference type="EMBL" id="KV426049">
    <property type="protein sequence ID" value="KZV90401.1"/>
    <property type="molecule type" value="Genomic_DNA"/>
</dbReference>
<keyword evidence="7 9" id="KW-0411">Iron-sulfur</keyword>
<keyword evidence="8 9" id="KW-0238">DNA-binding</keyword>
<keyword evidence="5 9" id="KW-0479">Metal-binding</keyword>
<keyword evidence="6 9" id="KW-0408">Iron</keyword>
<dbReference type="Gene3D" id="1.20.930.80">
    <property type="match status" value="1"/>
</dbReference>
<comment type="similarity">
    <text evidence="1 9">Belongs to the eukaryotic-type primase large subunit family.</text>
</comment>
<dbReference type="PANTHER" id="PTHR10537">
    <property type="entry name" value="DNA PRIMASE LARGE SUBUNIT"/>
    <property type="match status" value="1"/>
</dbReference>